<keyword evidence="3" id="KW-1185">Reference proteome</keyword>
<evidence type="ECO:0000313" key="3">
    <source>
        <dbReference type="Proteomes" id="UP001174909"/>
    </source>
</evidence>
<gene>
    <name evidence="2" type="ORF">GBAR_LOCUS3797</name>
</gene>
<dbReference type="EMBL" id="CASHTH010000546">
    <property type="protein sequence ID" value="CAI8003899.1"/>
    <property type="molecule type" value="Genomic_DNA"/>
</dbReference>
<evidence type="ECO:0000256" key="1">
    <source>
        <dbReference type="SAM" id="Phobius"/>
    </source>
</evidence>
<evidence type="ECO:0000313" key="2">
    <source>
        <dbReference type="EMBL" id="CAI8003899.1"/>
    </source>
</evidence>
<accession>A0AA35R694</accession>
<name>A0AA35R694_GEOBA</name>
<sequence length="333" mass="35654">PAAIGEADDGVQANQPGKNKAFLYHAAGSAVILLVAVILRTQQAVPGCAEKLNDGHWLAENLWQPRLCNLHPFTRSEVESCVAEFSHVVVIGADKWASAARLLCPTTTRDRKTTSQHNCETRYVGQSNTCAEDEQVVAEYIKLAQSPEEKGPVLVIHQPLFHVSPLAKDQLSAEALSKCKGQLMVQANAQLEMLAGRPGSLVIQLDSNPIWGPGTKEGGVDATQVYRDVYSSAQHNTSRLLYLTSAFTTGFPHQTISATTSDTLPPELSLLLNTFCAPSSSSPLLSSSLSSLSSLSSPSSSPPPHPLSAVSKLLTTSQSPFLSSFSPHMWELG</sequence>
<dbReference type="Proteomes" id="UP001174909">
    <property type="component" value="Unassembled WGS sequence"/>
</dbReference>
<keyword evidence="1" id="KW-1133">Transmembrane helix</keyword>
<keyword evidence="1" id="KW-0472">Membrane</keyword>
<keyword evidence="1" id="KW-0812">Transmembrane</keyword>
<feature type="non-terminal residue" evidence="2">
    <location>
        <position position="333"/>
    </location>
</feature>
<organism evidence="2 3">
    <name type="scientific">Geodia barretti</name>
    <name type="common">Barrett's horny sponge</name>
    <dbReference type="NCBI Taxonomy" id="519541"/>
    <lineage>
        <taxon>Eukaryota</taxon>
        <taxon>Metazoa</taxon>
        <taxon>Porifera</taxon>
        <taxon>Demospongiae</taxon>
        <taxon>Heteroscleromorpha</taxon>
        <taxon>Tetractinellida</taxon>
        <taxon>Astrophorina</taxon>
        <taxon>Geodiidae</taxon>
        <taxon>Geodia</taxon>
    </lineage>
</organism>
<dbReference type="AlphaFoldDB" id="A0AA35R694"/>
<feature type="transmembrane region" description="Helical" evidence="1">
    <location>
        <begin position="21"/>
        <end position="39"/>
    </location>
</feature>
<reference evidence="2" key="1">
    <citation type="submission" date="2023-03" db="EMBL/GenBank/DDBJ databases">
        <authorList>
            <person name="Steffen K."/>
            <person name="Cardenas P."/>
        </authorList>
    </citation>
    <scope>NUCLEOTIDE SEQUENCE</scope>
</reference>
<proteinExistence type="predicted"/>
<protein>
    <submittedName>
        <fullName evidence="2">Uncharacterized protein</fullName>
    </submittedName>
</protein>
<comment type="caution">
    <text evidence="2">The sequence shown here is derived from an EMBL/GenBank/DDBJ whole genome shotgun (WGS) entry which is preliminary data.</text>
</comment>